<keyword evidence="1" id="KW-0472">Membrane</keyword>
<proteinExistence type="predicted"/>
<name>A0AAW2XBF3_9LAMI</name>
<sequence length="96" mass="10927">MCKNRVCFASIFYALSLAARVAGRWSLGSLVAIHSWLAWSLIADCCRLAVHSELARSHGRDHSRSLLEESPDRYMLKAREPCTLRPRRPGGFRDLR</sequence>
<evidence type="ECO:0008006" key="3">
    <source>
        <dbReference type="Google" id="ProtNLM"/>
    </source>
</evidence>
<reference evidence="2" key="2">
    <citation type="journal article" date="2024" name="Plant">
        <title>Genomic evolution and insights into agronomic trait innovations of Sesamum species.</title>
        <authorList>
            <person name="Miao H."/>
            <person name="Wang L."/>
            <person name="Qu L."/>
            <person name="Liu H."/>
            <person name="Sun Y."/>
            <person name="Le M."/>
            <person name="Wang Q."/>
            <person name="Wei S."/>
            <person name="Zheng Y."/>
            <person name="Lin W."/>
            <person name="Duan Y."/>
            <person name="Cao H."/>
            <person name="Xiong S."/>
            <person name="Wang X."/>
            <person name="Wei L."/>
            <person name="Li C."/>
            <person name="Ma Q."/>
            <person name="Ju M."/>
            <person name="Zhao R."/>
            <person name="Li G."/>
            <person name="Mu C."/>
            <person name="Tian Q."/>
            <person name="Mei H."/>
            <person name="Zhang T."/>
            <person name="Gao T."/>
            <person name="Zhang H."/>
        </authorList>
    </citation>
    <scope>NUCLEOTIDE SEQUENCE</scope>
    <source>
        <strain evidence="2">KEN1</strain>
    </source>
</reference>
<evidence type="ECO:0000256" key="1">
    <source>
        <dbReference type="SAM" id="Phobius"/>
    </source>
</evidence>
<dbReference type="AlphaFoldDB" id="A0AAW2XBF3"/>
<accession>A0AAW2XBF3</accession>
<reference evidence="2" key="1">
    <citation type="submission" date="2020-06" db="EMBL/GenBank/DDBJ databases">
        <authorList>
            <person name="Li T."/>
            <person name="Hu X."/>
            <person name="Zhang T."/>
            <person name="Song X."/>
            <person name="Zhang H."/>
            <person name="Dai N."/>
            <person name="Sheng W."/>
            <person name="Hou X."/>
            <person name="Wei L."/>
        </authorList>
    </citation>
    <scope>NUCLEOTIDE SEQUENCE</scope>
    <source>
        <strain evidence="2">KEN1</strain>
        <tissue evidence="2">Leaf</tissue>
    </source>
</reference>
<evidence type="ECO:0000313" key="2">
    <source>
        <dbReference type="EMBL" id="KAL0451318.1"/>
    </source>
</evidence>
<keyword evidence="1" id="KW-0812">Transmembrane</keyword>
<gene>
    <name evidence="2" type="ORF">Slati_1109900</name>
</gene>
<organism evidence="2">
    <name type="scientific">Sesamum latifolium</name>
    <dbReference type="NCBI Taxonomy" id="2727402"/>
    <lineage>
        <taxon>Eukaryota</taxon>
        <taxon>Viridiplantae</taxon>
        <taxon>Streptophyta</taxon>
        <taxon>Embryophyta</taxon>
        <taxon>Tracheophyta</taxon>
        <taxon>Spermatophyta</taxon>
        <taxon>Magnoliopsida</taxon>
        <taxon>eudicotyledons</taxon>
        <taxon>Gunneridae</taxon>
        <taxon>Pentapetalae</taxon>
        <taxon>asterids</taxon>
        <taxon>lamiids</taxon>
        <taxon>Lamiales</taxon>
        <taxon>Pedaliaceae</taxon>
        <taxon>Sesamum</taxon>
    </lineage>
</organism>
<dbReference type="EMBL" id="JACGWN010000004">
    <property type="protein sequence ID" value="KAL0451318.1"/>
    <property type="molecule type" value="Genomic_DNA"/>
</dbReference>
<protein>
    <recommendedName>
        <fullName evidence="3">Secreted protein</fullName>
    </recommendedName>
</protein>
<feature type="transmembrane region" description="Helical" evidence="1">
    <location>
        <begin position="28"/>
        <end position="50"/>
    </location>
</feature>
<keyword evidence="1" id="KW-1133">Transmembrane helix</keyword>
<comment type="caution">
    <text evidence="2">The sequence shown here is derived from an EMBL/GenBank/DDBJ whole genome shotgun (WGS) entry which is preliminary data.</text>
</comment>